<dbReference type="AlphaFoldDB" id="A0A0D2CZY6"/>
<dbReference type="SUPFAM" id="SSF55729">
    <property type="entry name" value="Acyl-CoA N-acyltransferases (Nat)"/>
    <property type="match status" value="1"/>
</dbReference>
<dbReference type="RefSeq" id="XP_016256779.1">
    <property type="nucleotide sequence ID" value="XM_016412846.1"/>
</dbReference>
<dbReference type="InterPro" id="IPR016181">
    <property type="entry name" value="Acyl_CoA_acyltransferase"/>
</dbReference>
<dbReference type="PANTHER" id="PTHR42791:SF17">
    <property type="entry name" value="ACETYLTRANSFERASE, GNAT FAMILY FAMILY (AFU_ORTHOLOGUE AFUA_8G05690)"/>
    <property type="match status" value="1"/>
</dbReference>
<dbReference type="Gene3D" id="3.40.630.30">
    <property type="match status" value="1"/>
</dbReference>
<proteinExistence type="predicted"/>
<name>A0A0D2CZY6_9EURO</name>
<dbReference type="Proteomes" id="UP000053342">
    <property type="component" value="Unassembled WGS sequence"/>
</dbReference>
<dbReference type="VEuPathDB" id="FungiDB:PV06_11213"/>
<dbReference type="InterPro" id="IPR000182">
    <property type="entry name" value="GNAT_dom"/>
</dbReference>
<feature type="domain" description="N-acetyltransferase" evidence="1">
    <location>
        <begin position="82"/>
        <end position="231"/>
    </location>
</feature>
<dbReference type="PANTHER" id="PTHR42791">
    <property type="entry name" value="GNAT FAMILY ACETYLTRANSFERASE"/>
    <property type="match status" value="1"/>
</dbReference>
<dbReference type="EMBL" id="KN847353">
    <property type="protein sequence ID" value="KIW36563.1"/>
    <property type="molecule type" value="Genomic_DNA"/>
</dbReference>
<evidence type="ECO:0000259" key="1">
    <source>
        <dbReference type="PROSITE" id="PS51186"/>
    </source>
</evidence>
<sequence>MIQIRPATKSEIPTVSNIAATAFWNHPDVVRYYPKRGKHPQAFVHGYERVLEEHLYSSGARLLIAIHVPDGPTNENASKSIVGFAAWQRYGDSDCAEEWKKRSWSTRLFSALLTVRNFATIDRSYLGPLQRWQLHRKSTETEEEIGDVRVKETEDHWCLHVLAVHPEWQDKGVGTALLDWGVKEAMREEVPLLLWASVVVEGFYRAHGFTHIKKVSRNGEDVDYLMAKLATRVGDAGVEGYNAVAKVEITEDDISTR</sequence>
<dbReference type="PROSITE" id="PS51186">
    <property type="entry name" value="GNAT"/>
    <property type="match status" value="1"/>
</dbReference>
<organism evidence="2 3">
    <name type="scientific">Exophiala oligosperma</name>
    <dbReference type="NCBI Taxonomy" id="215243"/>
    <lineage>
        <taxon>Eukaryota</taxon>
        <taxon>Fungi</taxon>
        <taxon>Dikarya</taxon>
        <taxon>Ascomycota</taxon>
        <taxon>Pezizomycotina</taxon>
        <taxon>Eurotiomycetes</taxon>
        <taxon>Chaetothyriomycetidae</taxon>
        <taxon>Chaetothyriales</taxon>
        <taxon>Herpotrichiellaceae</taxon>
        <taxon>Exophiala</taxon>
    </lineage>
</organism>
<keyword evidence="3" id="KW-1185">Reference proteome</keyword>
<reference evidence="2 3" key="1">
    <citation type="submission" date="2015-01" db="EMBL/GenBank/DDBJ databases">
        <title>The Genome Sequence of Exophiala oligosperma CBS72588.</title>
        <authorList>
            <consortium name="The Broad Institute Genomics Platform"/>
            <person name="Cuomo C."/>
            <person name="de Hoog S."/>
            <person name="Gorbushina A."/>
            <person name="Stielow B."/>
            <person name="Teixiera M."/>
            <person name="Abouelleil A."/>
            <person name="Chapman S.B."/>
            <person name="Priest M."/>
            <person name="Young S.K."/>
            <person name="Wortman J."/>
            <person name="Nusbaum C."/>
            <person name="Birren B."/>
        </authorList>
    </citation>
    <scope>NUCLEOTIDE SEQUENCE [LARGE SCALE GENOMIC DNA]</scope>
    <source>
        <strain evidence="2 3">CBS 72588</strain>
    </source>
</reference>
<dbReference type="CDD" id="cd04301">
    <property type="entry name" value="NAT_SF"/>
    <property type="match status" value="1"/>
</dbReference>
<dbReference type="OrthoDB" id="2744543at2759"/>
<evidence type="ECO:0000313" key="3">
    <source>
        <dbReference type="Proteomes" id="UP000053342"/>
    </source>
</evidence>
<dbReference type="GO" id="GO:0016747">
    <property type="term" value="F:acyltransferase activity, transferring groups other than amino-acyl groups"/>
    <property type="evidence" value="ECO:0007669"/>
    <property type="project" value="InterPro"/>
</dbReference>
<protein>
    <recommendedName>
        <fullName evidence="1">N-acetyltransferase domain-containing protein</fullName>
    </recommendedName>
</protein>
<dbReference type="HOGENOM" id="CLU_060131_3_1_1"/>
<dbReference type="GeneID" id="27363287"/>
<dbReference type="InterPro" id="IPR052523">
    <property type="entry name" value="Trichothecene_AcTrans"/>
</dbReference>
<accession>A0A0D2CZY6</accession>
<evidence type="ECO:0000313" key="2">
    <source>
        <dbReference type="EMBL" id="KIW36563.1"/>
    </source>
</evidence>
<gene>
    <name evidence="2" type="ORF">PV06_11213</name>
</gene>
<dbReference type="Pfam" id="PF13508">
    <property type="entry name" value="Acetyltransf_7"/>
    <property type="match status" value="1"/>
</dbReference>